<dbReference type="GO" id="GO:0016616">
    <property type="term" value="F:oxidoreductase activity, acting on the CH-OH group of donors, NAD or NADP as acceptor"/>
    <property type="evidence" value="ECO:0007669"/>
    <property type="project" value="TreeGrafter"/>
</dbReference>
<dbReference type="Proteomes" id="UP000198406">
    <property type="component" value="Unassembled WGS sequence"/>
</dbReference>
<reference evidence="3 4" key="1">
    <citation type="journal article" date="2015" name="Plant Cell">
        <title>Oil accumulation by the oleaginous diatom Fistulifera solaris as revealed by the genome and transcriptome.</title>
        <authorList>
            <person name="Tanaka T."/>
            <person name="Maeda Y."/>
            <person name="Veluchamy A."/>
            <person name="Tanaka M."/>
            <person name="Abida H."/>
            <person name="Marechal E."/>
            <person name="Bowler C."/>
            <person name="Muto M."/>
            <person name="Sunaga Y."/>
            <person name="Tanaka M."/>
            <person name="Yoshino T."/>
            <person name="Taniguchi T."/>
            <person name="Fukuda Y."/>
            <person name="Nemoto M."/>
            <person name="Matsumoto M."/>
            <person name="Wong P.S."/>
            <person name="Aburatani S."/>
            <person name="Fujibuchi W."/>
        </authorList>
    </citation>
    <scope>NUCLEOTIDE SEQUENCE [LARGE SCALE GENOMIC DNA]</scope>
    <source>
        <strain evidence="3 4">JPCC DA0580</strain>
    </source>
</reference>
<dbReference type="Gene3D" id="3.40.50.720">
    <property type="entry name" value="NAD(P)-binding Rossmann-like Domain"/>
    <property type="match status" value="1"/>
</dbReference>
<dbReference type="PANTHER" id="PTHR10366:SF852">
    <property type="entry name" value="CINNAMOYL-COA REDUCTASE CAD2"/>
    <property type="match status" value="1"/>
</dbReference>
<feature type="domain" description="Ketoreductase" evidence="2">
    <location>
        <begin position="17"/>
        <end position="208"/>
    </location>
</feature>
<name>A0A1Z5KSV6_FISSO</name>
<sequence length="358" mass="39996">MQAARNRRTIMTGLSSSPVLVTGATGYIAGVLIRELVQQGITVHAAVRDISKPERFRYLQDVVDELKGTIRFFEADLQQKGSFAEAMHDCSIVFHTASPFILQVKDAKRDLIDPAVQGTEIVLQQACQTPSVRRVVLTSSAAAMCADNWEGYTSNHVVDETNWNRAATLQYQPYSLSKTLAEQAAWVLAGSQTQWSMVTMNPTVVMGPGLKYHETNECFRLLQQLTSVSRIPRVGMGVVDVRDVARAHILAAYSSPANGRFLLSGDELTDLVQIANRLCRMFPDYPIPQSVVPKSLFWLVAPFFGVQRRFVENMVDIPRNVDNTKSKQILGMEYRPLDDTLRDMFQQMVDHGGVVKKT</sequence>
<dbReference type="InParanoid" id="A0A1Z5KSV6"/>
<keyword evidence="1" id="KW-0560">Oxidoreductase</keyword>
<evidence type="ECO:0000313" key="3">
    <source>
        <dbReference type="EMBL" id="GAX29379.1"/>
    </source>
</evidence>
<dbReference type="PANTHER" id="PTHR10366">
    <property type="entry name" value="NAD DEPENDENT EPIMERASE/DEHYDRATASE"/>
    <property type="match status" value="1"/>
</dbReference>
<dbReference type="AlphaFoldDB" id="A0A1Z5KSV6"/>
<dbReference type="InterPro" id="IPR001509">
    <property type="entry name" value="Epimerase_deHydtase"/>
</dbReference>
<evidence type="ECO:0000259" key="2">
    <source>
        <dbReference type="SMART" id="SM00822"/>
    </source>
</evidence>
<dbReference type="Pfam" id="PF01370">
    <property type="entry name" value="Epimerase"/>
    <property type="match status" value="1"/>
</dbReference>
<dbReference type="InterPro" id="IPR057326">
    <property type="entry name" value="KR_dom"/>
</dbReference>
<protein>
    <recommendedName>
        <fullName evidence="2">Ketoreductase domain-containing protein</fullName>
    </recommendedName>
</protein>
<dbReference type="EMBL" id="BDSP01000289">
    <property type="protein sequence ID" value="GAX29379.1"/>
    <property type="molecule type" value="Genomic_DNA"/>
</dbReference>
<accession>A0A1Z5KSV6</accession>
<proteinExistence type="predicted"/>
<organism evidence="3 4">
    <name type="scientific">Fistulifera solaris</name>
    <name type="common">Oleaginous diatom</name>
    <dbReference type="NCBI Taxonomy" id="1519565"/>
    <lineage>
        <taxon>Eukaryota</taxon>
        <taxon>Sar</taxon>
        <taxon>Stramenopiles</taxon>
        <taxon>Ochrophyta</taxon>
        <taxon>Bacillariophyta</taxon>
        <taxon>Bacillariophyceae</taxon>
        <taxon>Bacillariophycidae</taxon>
        <taxon>Naviculales</taxon>
        <taxon>Naviculaceae</taxon>
        <taxon>Fistulifera</taxon>
    </lineage>
</organism>
<dbReference type="OrthoDB" id="40054at2759"/>
<dbReference type="InterPro" id="IPR036291">
    <property type="entry name" value="NAD(P)-bd_dom_sf"/>
</dbReference>
<dbReference type="SMART" id="SM00822">
    <property type="entry name" value="PKS_KR"/>
    <property type="match status" value="1"/>
</dbReference>
<keyword evidence="4" id="KW-1185">Reference proteome</keyword>
<dbReference type="SUPFAM" id="SSF51735">
    <property type="entry name" value="NAD(P)-binding Rossmann-fold domains"/>
    <property type="match status" value="1"/>
</dbReference>
<evidence type="ECO:0000256" key="1">
    <source>
        <dbReference type="ARBA" id="ARBA00023002"/>
    </source>
</evidence>
<comment type="caution">
    <text evidence="3">The sequence shown here is derived from an EMBL/GenBank/DDBJ whole genome shotgun (WGS) entry which is preliminary data.</text>
</comment>
<gene>
    <name evidence="3" type="ORF">FisN_16Hh182</name>
</gene>
<evidence type="ECO:0000313" key="4">
    <source>
        <dbReference type="Proteomes" id="UP000198406"/>
    </source>
</evidence>
<dbReference type="InterPro" id="IPR050425">
    <property type="entry name" value="NAD(P)_dehydrat-like"/>
</dbReference>
<dbReference type="FunFam" id="3.40.50.720:FF:000085">
    <property type="entry name" value="Dihydroflavonol reductase"/>
    <property type="match status" value="1"/>
</dbReference>